<dbReference type="GO" id="GO:0004386">
    <property type="term" value="F:helicase activity"/>
    <property type="evidence" value="ECO:0007669"/>
    <property type="project" value="UniProtKB-KW"/>
</dbReference>
<protein>
    <submittedName>
        <fullName evidence="1">ATP-dependent DNA helicase mph1</fullName>
    </submittedName>
</protein>
<name>A0AAE1L7K0_9NEOP</name>
<comment type="caution">
    <text evidence="1">The sequence shown here is derived from an EMBL/GenBank/DDBJ whole genome shotgun (WGS) entry which is preliminary data.</text>
</comment>
<evidence type="ECO:0000313" key="2">
    <source>
        <dbReference type="Proteomes" id="UP001219518"/>
    </source>
</evidence>
<organism evidence="1 2">
    <name type="scientific">Frankliniella fusca</name>
    <dbReference type="NCBI Taxonomy" id="407009"/>
    <lineage>
        <taxon>Eukaryota</taxon>
        <taxon>Metazoa</taxon>
        <taxon>Ecdysozoa</taxon>
        <taxon>Arthropoda</taxon>
        <taxon>Hexapoda</taxon>
        <taxon>Insecta</taxon>
        <taxon>Pterygota</taxon>
        <taxon>Neoptera</taxon>
        <taxon>Paraneoptera</taxon>
        <taxon>Thysanoptera</taxon>
        <taxon>Terebrantia</taxon>
        <taxon>Thripoidea</taxon>
        <taxon>Thripidae</taxon>
        <taxon>Frankliniella</taxon>
    </lineage>
</organism>
<keyword evidence="1" id="KW-0347">Helicase</keyword>
<dbReference type="EMBL" id="JAHWGI010000107">
    <property type="protein sequence ID" value="KAK3909621.1"/>
    <property type="molecule type" value="Genomic_DNA"/>
</dbReference>
<keyword evidence="1" id="KW-0067">ATP-binding</keyword>
<dbReference type="Proteomes" id="UP001219518">
    <property type="component" value="Unassembled WGS sequence"/>
</dbReference>
<keyword evidence="1" id="KW-0378">Hydrolase</keyword>
<keyword evidence="1" id="KW-0547">Nucleotide-binding</keyword>
<reference evidence="1" key="1">
    <citation type="submission" date="2021-07" db="EMBL/GenBank/DDBJ databases">
        <authorList>
            <person name="Catto M.A."/>
            <person name="Jacobson A."/>
            <person name="Kennedy G."/>
            <person name="Labadie P."/>
            <person name="Hunt B.G."/>
            <person name="Srinivasan R."/>
        </authorList>
    </citation>
    <scope>NUCLEOTIDE SEQUENCE</scope>
    <source>
        <strain evidence="1">PL_HMW_Pooled</strain>
        <tissue evidence="1">Head</tissue>
    </source>
</reference>
<dbReference type="AlphaFoldDB" id="A0AAE1L7K0"/>
<gene>
    <name evidence="1" type="ORF">KUF71_003977</name>
</gene>
<sequence>MQCSAEAEQQEVDLPLQLPLPDVDVVKAVKDSAAEAAPHMGAGAVGEVAAQSERIAVLRHVGTQTRWKRVTVQNAGSPQPASSAIAFRNAGEVLDWVRAEGLTKYLLLAEQRLGHANGNNLEPNFSDIAENVSYKVETIYAKASIPSVSHTRVIQMIKAHHAKYIVMKRKINVKQMTKFIQEQRDKFVASAENKLFDIAYCKCEHFTSCTCPKEKKVPLIEQPFLLDQRNDRIGRIGKVDNVETKRLQKRNGRKSAESKKNVNYLEEVPLSFRHVPRKRSNDGADVNTERFGVSNTAAAAIVSCAYLDAQKAGLITAKDSARIVSDKFKIQRAKQNEVAKLQKQQVDKVEGLYFDGRRDKTMTQVKEGTKYHRRIIKEEHISLVSEPGSKYVGHVTPRSGTAEAECHAIVEYLQQKSVDITHLKVAGADGTSENTGWKGGVISKLEENLNLPLQWVICLLHFNELPFRALFEHIDGVSSSPNCERSSLS</sequence>
<proteinExistence type="predicted"/>
<evidence type="ECO:0000313" key="1">
    <source>
        <dbReference type="EMBL" id="KAK3909621.1"/>
    </source>
</evidence>
<accession>A0AAE1L7K0</accession>
<reference evidence="1" key="2">
    <citation type="journal article" date="2023" name="BMC Genomics">
        <title>Pest status, molecular evolution, and epigenetic factors derived from the genome assembly of Frankliniella fusca, a thysanopteran phytovirus vector.</title>
        <authorList>
            <person name="Catto M.A."/>
            <person name="Labadie P.E."/>
            <person name="Jacobson A.L."/>
            <person name="Kennedy G.G."/>
            <person name="Srinivasan R."/>
            <person name="Hunt B.G."/>
        </authorList>
    </citation>
    <scope>NUCLEOTIDE SEQUENCE</scope>
    <source>
        <strain evidence="1">PL_HMW_Pooled</strain>
    </source>
</reference>
<keyword evidence="2" id="KW-1185">Reference proteome</keyword>